<comment type="caution">
    <text evidence="1">The sequence shown here is derived from an EMBL/GenBank/DDBJ whole genome shotgun (WGS) entry which is preliminary data.</text>
</comment>
<sequence length="60" mass="6799">MLVKKNQQVSVGKPLLVFDAEQIQAGKLSDTIMSLFPEEKEFILEFPEHEVKSGKLLLKV</sequence>
<evidence type="ECO:0008006" key="3">
    <source>
        <dbReference type="Google" id="ProtNLM"/>
    </source>
</evidence>
<dbReference type="RefSeq" id="WP_207702957.1">
    <property type="nucleotide sequence ID" value="NZ_JAFREL020000003.1"/>
</dbReference>
<evidence type="ECO:0000313" key="2">
    <source>
        <dbReference type="Proteomes" id="UP000664357"/>
    </source>
</evidence>
<accession>A0ABV0ESE1</accession>
<organism evidence="1 2">
    <name type="scientific">Candidatus Enterococcus ferrettii</name>
    <dbReference type="NCBI Taxonomy" id="2815324"/>
    <lineage>
        <taxon>Bacteria</taxon>
        <taxon>Bacillati</taxon>
        <taxon>Bacillota</taxon>
        <taxon>Bacilli</taxon>
        <taxon>Lactobacillales</taxon>
        <taxon>Enterococcaceae</taxon>
        <taxon>Enterococcus</taxon>
    </lineage>
</organism>
<name>A0ABV0ESE1_9ENTE</name>
<evidence type="ECO:0000313" key="1">
    <source>
        <dbReference type="EMBL" id="MEO1771540.1"/>
    </source>
</evidence>
<dbReference type="Proteomes" id="UP000664357">
    <property type="component" value="Unassembled WGS sequence"/>
</dbReference>
<keyword evidence="2" id="KW-1185">Reference proteome</keyword>
<dbReference type="SUPFAM" id="SSF51261">
    <property type="entry name" value="Duplicated hybrid motif"/>
    <property type="match status" value="1"/>
</dbReference>
<proteinExistence type="predicted"/>
<dbReference type="EMBL" id="JAFREL020000003">
    <property type="protein sequence ID" value="MEO1771540.1"/>
    <property type="molecule type" value="Genomic_DNA"/>
</dbReference>
<dbReference type="Gene3D" id="2.70.70.10">
    <property type="entry name" value="Glucose Permease (Domain IIA)"/>
    <property type="match status" value="1"/>
</dbReference>
<gene>
    <name evidence="1" type="ORF">JZO67_003521</name>
</gene>
<dbReference type="InterPro" id="IPR011055">
    <property type="entry name" value="Dup_hybrid_motif"/>
</dbReference>
<protein>
    <recommendedName>
        <fullName evidence="3">PTS EIIA type-1 domain-containing protein</fullName>
    </recommendedName>
</protein>
<reference evidence="1 2" key="1">
    <citation type="submission" date="2024-02" db="EMBL/GenBank/DDBJ databases">
        <title>The Genome Sequence of Enterococcus sp. DIV0159.</title>
        <authorList>
            <person name="Earl A."/>
            <person name="Manson A."/>
            <person name="Gilmore M."/>
            <person name="Sanders J."/>
            <person name="Shea T."/>
            <person name="Howe W."/>
            <person name="Livny J."/>
            <person name="Cuomo C."/>
            <person name="Neafsey D."/>
            <person name="Birren B."/>
        </authorList>
    </citation>
    <scope>NUCLEOTIDE SEQUENCE [LARGE SCALE GENOMIC DNA]</scope>
    <source>
        <strain evidence="1 2">665A</strain>
    </source>
</reference>